<evidence type="ECO:0000256" key="2">
    <source>
        <dbReference type="ARBA" id="ARBA00022723"/>
    </source>
</evidence>
<evidence type="ECO:0000256" key="8">
    <source>
        <dbReference type="ARBA" id="ARBA00043023"/>
    </source>
</evidence>
<evidence type="ECO:0000256" key="7">
    <source>
        <dbReference type="ARBA" id="ARBA00041190"/>
    </source>
</evidence>
<keyword evidence="2" id="KW-0479">Metal-binding</keyword>
<keyword evidence="6" id="KW-0539">Nucleus</keyword>
<dbReference type="EMBL" id="GEEE01019701">
    <property type="protein sequence ID" value="JAP43524.1"/>
    <property type="molecule type" value="Transcribed_RNA"/>
</dbReference>
<dbReference type="GO" id="GO:0071039">
    <property type="term" value="P:nuclear polyadenylation-dependent CUT catabolic process"/>
    <property type="evidence" value="ECO:0007669"/>
    <property type="project" value="TreeGrafter"/>
</dbReference>
<name>A0A0X3NUQ8_SCHSO</name>
<proteinExistence type="predicted"/>
<dbReference type="GO" id="GO:0071037">
    <property type="term" value="P:nuclear polyadenylation-dependent snRNA catabolic process"/>
    <property type="evidence" value="ECO:0007669"/>
    <property type="project" value="TreeGrafter"/>
</dbReference>
<reference evidence="12" key="1">
    <citation type="submission" date="2016-01" db="EMBL/GenBank/DDBJ databases">
        <title>Reference transcriptome for the parasite Schistocephalus solidus: insights into the molecular evolution of parasitism.</title>
        <authorList>
            <person name="Hebert F.O."/>
            <person name="Grambauer S."/>
            <person name="Barber I."/>
            <person name="Landry C.R."/>
            <person name="Aubin-Horth N."/>
        </authorList>
    </citation>
    <scope>NUCLEOTIDE SEQUENCE</scope>
</reference>
<dbReference type="InterPro" id="IPR036875">
    <property type="entry name" value="Znf_CCHC_sf"/>
</dbReference>
<evidence type="ECO:0000256" key="3">
    <source>
        <dbReference type="ARBA" id="ARBA00022737"/>
    </source>
</evidence>
<dbReference type="SUPFAM" id="SSF57756">
    <property type="entry name" value="Retrovirus zinc finger-like domains"/>
    <property type="match status" value="1"/>
</dbReference>
<comment type="subcellular location">
    <subcellularLocation>
        <location evidence="1">Nucleus</location>
    </subcellularLocation>
</comment>
<evidence type="ECO:0000259" key="11">
    <source>
        <dbReference type="PROSITE" id="PS50158"/>
    </source>
</evidence>
<feature type="non-terminal residue" evidence="12">
    <location>
        <position position="1"/>
    </location>
</feature>
<evidence type="ECO:0000256" key="10">
    <source>
        <dbReference type="SAM" id="MobiDB-lite"/>
    </source>
</evidence>
<feature type="compositionally biased region" description="Low complexity" evidence="10">
    <location>
        <begin position="627"/>
        <end position="637"/>
    </location>
</feature>
<keyword evidence="5" id="KW-0862">Zinc</keyword>
<dbReference type="GO" id="GO:0031499">
    <property type="term" value="C:TRAMP complex"/>
    <property type="evidence" value="ECO:0007669"/>
    <property type="project" value="TreeGrafter"/>
</dbReference>
<dbReference type="GO" id="GO:0071036">
    <property type="term" value="P:nuclear polyadenylation-dependent snoRNA catabolic process"/>
    <property type="evidence" value="ECO:0007669"/>
    <property type="project" value="TreeGrafter"/>
</dbReference>
<dbReference type="GO" id="GO:0008270">
    <property type="term" value="F:zinc ion binding"/>
    <property type="evidence" value="ECO:0007669"/>
    <property type="project" value="UniProtKB-KW"/>
</dbReference>
<evidence type="ECO:0000256" key="6">
    <source>
        <dbReference type="ARBA" id="ARBA00023242"/>
    </source>
</evidence>
<evidence type="ECO:0000256" key="4">
    <source>
        <dbReference type="ARBA" id="ARBA00022771"/>
    </source>
</evidence>
<organism evidence="12">
    <name type="scientific">Schistocephalus solidus</name>
    <name type="common">Tapeworm</name>
    <dbReference type="NCBI Taxonomy" id="70667"/>
    <lineage>
        <taxon>Eukaryota</taxon>
        <taxon>Metazoa</taxon>
        <taxon>Spiralia</taxon>
        <taxon>Lophotrochozoa</taxon>
        <taxon>Platyhelminthes</taxon>
        <taxon>Cestoda</taxon>
        <taxon>Eucestoda</taxon>
        <taxon>Diphyllobothriidea</taxon>
        <taxon>Diphyllobothriidae</taxon>
        <taxon>Schistocephalus</taxon>
    </lineage>
</organism>
<dbReference type="GO" id="GO:0071035">
    <property type="term" value="P:nuclear polyadenylation-dependent rRNA catabolic process"/>
    <property type="evidence" value="ECO:0007669"/>
    <property type="project" value="TreeGrafter"/>
</dbReference>
<feature type="domain" description="CCHC-type" evidence="11">
    <location>
        <begin position="285"/>
        <end position="299"/>
    </location>
</feature>
<gene>
    <name evidence="12" type="ORF">TR160867</name>
</gene>
<keyword evidence="4 9" id="KW-0863">Zinc-finger</keyword>
<dbReference type="AlphaFoldDB" id="A0A0X3NUQ8"/>
<protein>
    <recommendedName>
        <fullName evidence="7">Zinc finger CCHC domain-containing protein 7</fullName>
    </recommendedName>
    <alternativeName>
        <fullName evidence="8">TRAMP-like complex RNA-binding factor ZCCHC7</fullName>
    </alternativeName>
</protein>
<feature type="compositionally biased region" description="Low complexity" evidence="10">
    <location>
        <begin position="475"/>
        <end position="486"/>
    </location>
</feature>
<evidence type="ECO:0000313" key="12">
    <source>
        <dbReference type="EMBL" id="JAP43524.1"/>
    </source>
</evidence>
<dbReference type="Gene3D" id="4.10.60.10">
    <property type="entry name" value="Zinc finger, CCHC-type"/>
    <property type="match status" value="1"/>
</dbReference>
<evidence type="ECO:0000256" key="1">
    <source>
        <dbReference type="ARBA" id="ARBA00004123"/>
    </source>
</evidence>
<accession>A0A0X3NUQ8</accession>
<keyword evidence="3" id="KW-0677">Repeat</keyword>
<evidence type="ECO:0000256" key="9">
    <source>
        <dbReference type="PROSITE-ProRule" id="PRU00047"/>
    </source>
</evidence>
<evidence type="ECO:0000256" key="5">
    <source>
        <dbReference type="ARBA" id="ARBA00022833"/>
    </source>
</evidence>
<dbReference type="PROSITE" id="PS50158">
    <property type="entry name" value="ZF_CCHC"/>
    <property type="match status" value="1"/>
</dbReference>
<dbReference type="SMART" id="SM00343">
    <property type="entry name" value="ZnF_C2HC"/>
    <property type="match status" value="4"/>
</dbReference>
<dbReference type="GO" id="GO:0071031">
    <property type="term" value="P:nuclear mRNA surveillance of mRNA 3'-end processing"/>
    <property type="evidence" value="ECO:0007669"/>
    <property type="project" value="TreeGrafter"/>
</dbReference>
<dbReference type="GO" id="GO:0071038">
    <property type="term" value="P:TRAMP-dependent tRNA surveillance pathway"/>
    <property type="evidence" value="ECO:0007669"/>
    <property type="project" value="TreeGrafter"/>
</dbReference>
<sequence>TVKRSLPHSLYGKMNLEENYDSDTIDEDLEANLYASVYFDNTVEQPGAAALQTVNRLAVDKGSPRTDSLFKNVTSTPMLPRETFIDSPASIFPESFTWSFPPELESTVTSLSLVADAIYLNLTGELPPSVKQSFAQKCGRTLVNSFSMTSPPTPFGSSKIIDKSPLDTNQGVSRLKRVSFRVASSSDEDSDEEEYLQSDPNSSDIILGVSNMSKNVFATSDDDVTEISRILKRSRSEPAFWQLDRDDLRQSQFRNNRYYDDTGTCSICFKKGHSARQCSRTGPVCILCGVDGHFSSSCPAQYCSSCLKPGHTQANCKLRGRLRQVGHCEDTCGGIWKRFRVEDKQRDPLKNFKPPKSCCFCGRKGHVFEECRSRQNHRASTPSSRRERQKAALARLANSTAPSEKRSDVLRRLNKRDRARSLDADAGVVGFAPDESVVDARARKRLARATNRVERKLFEKALKRALRQDRKGDTAASSSYRGASSAQGRRKIKHFTNTSNQNPTTSSLSTSNSFVSFSAAYGPPAKRARKHSNSARTPLTQVRAISKKKKTVRIGLTPASRLNKSTSNLNDQNPLFSRDWTFEESADPHRRRSWVVPEVVQNDSQLPRAVEQEEWYRKTVQPRRIPSWGAGSSPSPRGGRRGRCRRGWAGSVSRGRVDQIVDASATQ</sequence>
<dbReference type="InterPro" id="IPR001878">
    <property type="entry name" value="Znf_CCHC"/>
</dbReference>
<dbReference type="PANTHER" id="PTHR46543:SF1">
    <property type="entry name" value="ZINC FINGER CCHC DOMAIN-CONTAINING PROTEIN 7"/>
    <property type="match status" value="1"/>
</dbReference>
<feature type="region of interest" description="Disordered" evidence="10">
    <location>
        <begin position="624"/>
        <end position="652"/>
    </location>
</feature>
<feature type="region of interest" description="Disordered" evidence="10">
    <location>
        <begin position="466"/>
        <end position="490"/>
    </location>
</feature>
<dbReference type="PANTHER" id="PTHR46543">
    <property type="entry name" value="ZINC FINGER CCHC DOMAIN-CONTAINING PROTEIN 7"/>
    <property type="match status" value="1"/>
</dbReference>
<dbReference type="InterPro" id="IPR051644">
    <property type="entry name" value="TRAMP_AT-DNA-binding"/>
</dbReference>
<dbReference type="GO" id="GO:0003723">
    <property type="term" value="F:RNA binding"/>
    <property type="evidence" value="ECO:0007669"/>
    <property type="project" value="TreeGrafter"/>
</dbReference>